<feature type="transmembrane region" description="Helical" evidence="9">
    <location>
        <begin position="491"/>
        <end position="516"/>
    </location>
</feature>
<dbReference type="PANTHER" id="PTHR48041:SF78">
    <property type="entry name" value="ABC TRANSPORTER EXPRESSED IN TRACHEA, ISOFORM A"/>
    <property type="match status" value="1"/>
</dbReference>
<dbReference type="InterPro" id="IPR013525">
    <property type="entry name" value="ABC2_TM"/>
</dbReference>
<accession>A0A443QK22</accession>
<dbReference type="InterPro" id="IPR003439">
    <property type="entry name" value="ABC_transporter-like_ATP-bd"/>
</dbReference>
<protein>
    <submittedName>
        <fullName evidence="11">ABC transporter sub-family G-like protein 1</fullName>
    </submittedName>
</protein>
<dbReference type="InterPro" id="IPR003593">
    <property type="entry name" value="AAA+_ATPase"/>
</dbReference>
<keyword evidence="12" id="KW-1185">Reference proteome</keyword>
<evidence type="ECO:0000256" key="8">
    <source>
        <dbReference type="ARBA" id="ARBA00023136"/>
    </source>
</evidence>
<keyword evidence="6" id="KW-0067">ATP-binding</keyword>
<feature type="domain" description="ABC transporter" evidence="10">
    <location>
        <begin position="55"/>
        <end position="314"/>
    </location>
</feature>
<dbReference type="Gene3D" id="3.40.50.300">
    <property type="entry name" value="P-loop containing nucleotide triphosphate hydrolases"/>
    <property type="match status" value="1"/>
</dbReference>
<dbReference type="InterPro" id="IPR043926">
    <property type="entry name" value="ABCG_dom"/>
</dbReference>
<keyword evidence="7 9" id="KW-1133">Transmembrane helix</keyword>
<dbReference type="Pfam" id="PF01061">
    <property type="entry name" value="ABC2_membrane"/>
    <property type="match status" value="1"/>
</dbReference>
<dbReference type="OrthoDB" id="66620at2759"/>
<feature type="transmembrane region" description="Helical" evidence="9">
    <location>
        <begin position="554"/>
        <end position="575"/>
    </location>
</feature>
<dbReference type="InterPro" id="IPR050352">
    <property type="entry name" value="ABCG_transporters"/>
</dbReference>
<keyword evidence="3" id="KW-0813">Transport</keyword>
<name>A0A443QK22_9ACAR</name>
<organism evidence="11 12">
    <name type="scientific">Dinothrombium tinctorium</name>
    <dbReference type="NCBI Taxonomy" id="1965070"/>
    <lineage>
        <taxon>Eukaryota</taxon>
        <taxon>Metazoa</taxon>
        <taxon>Ecdysozoa</taxon>
        <taxon>Arthropoda</taxon>
        <taxon>Chelicerata</taxon>
        <taxon>Arachnida</taxon>
        <taxon>Acari</taxon>
        <taxon>Acariformes</taxon>
        <taxon>Trombidiformes</taxon>
        <taxon>Prostigmata</taxon>
        <taxon>Anystina</taxon>
        <taxon>Parasitengona</taxon>
        <taxon>Trombidioidea</taxon>
        <taxon>Trombidiidae</taxon>
        <taxon>Dinothrombium</taxon>
    </lineage>
</organism>
<evidence type="ECO:0000256" key="9">
    <source>
        <dbReference type="SAM" id="Phobius"/>
    </source>
</evidence>
<dbReference type="EMBL" id="NCKU01006605">
    <property type="protein sequence ID" value="RWS03329.1"/>
    <property type="molecule type" value="Genomic_DNA"/>
</dbReference>
<comment type="caution">
    <text evidence="11">The sequence shown here is derived from an EMBL/GenBank/DDBJ whole genome shotgun (WGS) entry which is preliminary data.</text>
</comment>
<dbReference type="InterPro" id="IPR027417">
    <property type="entry name" value="P-loop_NTPase"/>
</dbReference>
<feature type="transmembrane region" description="Helical" evidence="9">
    <location>
        <begin position="522"/>
        <end position="542"/>
    </location>
</feature>
<evidence type="ECO:0000313" key="12">
    <source>
        <dbReference type="Proteomes" id="UP000285301"/>
    </source>
</evidence>
<comment type="similarity">
    <text evidence="2">Belongs to the ABC transporter superfamily. ABCG family. Eye pigment precursor importer (TC 3.A.1.204) subfamily.</text>
</comment>
<feature type="transmembrane region" description="Helical" evidence="9">
    <location>
        <begin position="661"/>
        <end position="680"/>
    </location>
</feature>
<dbReference type="GO" id="GO:0005886">
    <property type="term" value="C:plasma membrane"/>
    <property type="evidence" value="ECO:0007669"/>
    <property type="project" value="TreeGrafter"/>
</dbReference>
<dbReference type="AlphaFoldDB" id="A0A443QK22"/>
<evidence type="ECO:0000256" key="1">
    <source>
        <dbReference type="ARBA" id="ARBA00004141"/>
    </source>
</evidence>
<reference evidence="11 12" key="1">
    <citation type="journal article" date="2018" name="Gigascience">
        <title>Genomes of trombidid mites reveal novel predicted allergens and laterally-transferred genes associated with secondary metabolism.</title>
        <authorList>
            <person name="Dong X."/>
            <person name="Chaisiri K."/>
            <person name="Xia D."/>
            <person name="Armstrong S.D."/>
            <person name="Fang Y."/>
            <person name="Donnelly M.J."/>
            <person name="Kadowaki T."/>
            <person name="McGarry J.W."/>
            <person name="Darby A.C."/>
            <person name="Makepeace B.L."/>
        </authorList>
    </citation>
    <scope>NUCLEOTIDE SEQUENCE [LARGE SCALE GENOMIC DNA]</scope>
    <source>
        <strain evidence="11">UoL-WK</strain>
    </source>
</reference>
<evidence type="ECO:0000256" key="6">
    <source>
        <dbReference type="ARBA" id="ARBA00022840"/>
    </source>
</evidence>
<dbReference type="PANTHER" id="PTHR48041">
    <property type="entry name" value="ABC TRANSPORTER G FAMILY MEMBER 28"/>
    <property type="match status" value="1"/>
</dbReference>
<comment type="subcellular location">
    <subcellularLocation>
        <location evidence="1">Membrane</location>
        <topology evidence="1">Multi-pass membrane protein</topology>
    </subcellularLocation>
</comment>
<evidence type="ECO:0000259" key="10">
    <source>
        <dbReference type="PROSITE" id="PS50893"/>
    </source>
</evidence>
<dbReference type="InterPro" id="IPR017871">
    <property type="entry name" value="ABC_transporter-like_CS"/>
</dbReference>
<feature type="transmembrane region" description="Helical" evidence="9">
    <location>
        <begin position="409"/>
        <end position="435"/>
    </location>
</feature>
<dbReference type="STRING" id="1965070.A0A443QK22"/>
<dbReference type="PROSITE" id="PS50893">
    <property type="entry name" value="ABC_TRANSPORTER_2"/>
    <property type="match status" value="1"/>
</dbReference>
<proteinExistence type="inferred from homology"/>
<feature type="transmembrane region" description="Helical" evidence="9">
    <location>
        <begin position="455"/>
        <end position="479"/>
    </location>
</feature>
<dbReference type="Pfam" id="PF19055">
    <property type="entry name" value="ABC2_membrane_7"/>
    <property type="match status" value="1"/>
</dbReference>
<dbReference type="SUPFAM" id="SSF52540">
    <property type="entry name" value="P-loop containing nucleoside triphosphate hydrolases"/>
    <property type="match status" value="1"/>
</dbReference>
<sequence length="688" mass="77109">PPTNTHLAKSTSNFLFACRFLHSKMPQIYPKRESSQMNESHFRVTWEDLSYKVELSAINLLFQKHILQKTNVKKSKTILNGLNGEFKSGELIALMGPSGAGKSTLLECLSGKRRNGRSGLIGFMGSKKVDVAFIPQQDHFFQMLTVREALSFASKLKSLSNEDEMEIIVQEKNKNEDDAASILTSDHGNIVDSLLNQLSLKNCAETRISNLSGGQMKRLSIAQELASQPDILILDEPTSGLDSASCYQTVELLHTLTQQSSSIAIVVTIHQPSAKVFNLFHKIYVLSTIGKCIYDGPPMNVIDWLTQFNLICPQFYNPADYIIEVASGDYGEEAIYSMAEAIDESHKNGRRKTNEGEILLLEIIGFFMGLLFYGLGKRGGCPPDLSNGMNPQDLERFQSLVRVEKEDTINYIGCIFFSAVFLQYAGICFNVVTFPLTINAITKEVRNGWYQGSNYFLALSIADLPLTMISSLLFALVVYIMSELPLEFDRFWHYFLILFFLSFISQSHGFFIGALFDRNVTAAVFLAPCTGVPFILFSGFLIKLEAVPTYLKIFNYLSYTQYIIEALIFTLYGGLRCGEGTGYLVEVTTSKIGVYLSSMFRIAMEATSDDYETDFEMVNVTKSIVNSITPEFLKNVKIKNGNVESAMITSFNLSEASYADFMIILTVYALITRFIAYKLLSLKIYADK</sequence>
<dbReference type="GO" id="GO:0016887">
    <property type="term" value="F:ATP hydrolysis activity"/>
    <property type="evidence" value="ECO:0007669"/>
    <property type="project" value="InterPro"/>
</dbReference>
<gene>
    <name evidence="11" type="ORF">B4U79_13160</name>
</gene>
<feature type="non-terminal residue" evidence="11">
    <location>
        <position position="1"/>
    </location>
</feature>
<feature type="transmembrane region" description="Helical" evidence="9">
    <location>
        <begin position="358"/>
        <end position="376"/>
    </location>
</feature>
<dbReference type="Pfam" id="PF00005">
    <property type="entry name" value="ABC_tran"/>
    <property type="match status" value="1"/>
</dbReference>
<evidence type="ECO:0000256" key="4">
    <source>
        <dbReference type="ARBA" id="ARBA00022692"/>
    </source>
</evidence>
<dbReference type="GO" id="GO:0140359">
    <property type="term" value="F:ABC-type transporter activity"/>
    <property type="evidence" value="ECO:0007669"/>
    <property type="project" value="InterPro"/>
</dbReference>
<evidence type="ECO:0000256" key="3">
    <source>
        <dbReference type="ARBA" id="ARBA00022448"/>
    </source>
</evidence>
<dbReference type="PROSITE" id="PS00211">
    <property type="entry name" value="ABC_TRANSPORTER_1"/>
    <property type="match status" value="1"/>
</dbReference>
<keyword evidence="4 9" id="KW-0812">Transmembrane</keyword>
<dbReference type="GO" id="GO:0005524">
    <property type="term" value="F:ATP binding"/>
    <property type="evidence" value="ECO:0007669"/>
    <property type="project" value="UniProtKB-KW"/>
</dbReference>
<dbReference type="SMART" id="SM00382">
    <property type="entry name" value="AAA"/>
    <property type="match status" value="1"/>
</dbReference>
<evidence type="ECO:0000313" key="11">
    <source>
        <dbReference type="EMBL" id="RWS03329.1"/>
    </source>
</evidence>
<evidence type="ECO:0000256" key="2">
    <source>
        <dbReference type="ARBA" id="ARBA00005814"/>
    </source>
</evidence>
<keyword evidence="5" id="KW-0547">Nucleotide-binding</keyword>
<evidence type="ECO:0000256" key="7">
    <source>
        <dbReference type="ARBA" id="ARBA00022989"/>
    </source>
</evidence>
<dbReference type="Proteomes" id="UP000285301">
    <property type="component" value="Unassembled WGS sequence"/>
</dbReference>
<keyword evidence="8 9" id="KW-0472">Membrane</keyword>
<evidence type="ECO:0000256" key="5">
    <source>
        <dbReference type="ARBA" id="ARBA00022741"/>
    </source>
</evidence>